<name>A0ACB0ZVI5_MELEN</name>
<gene>
    <name evidence="1" type="ORF">MENTE1834_LOCUS29664</name>
</gene>
<dbReference type="Proteomes" id="UP001497535">
    <property type="component" value="Unassembled WGS sequence"/>
</dbReference>
<comment type="caution">
    <text evidence="1">The sequence shown here is derived from an EMBL/GenBank/DDBJ whole genome shotgun (WGS) entry which is preliminary data.</text>
</comment>
<reference evidence="1" key="1">
    <citation type="submission" date="2023-11" db="EMBL/GenBank/DDBJ databases">
        <authorList>
            <person name="Poullet M."/>
        </authorList>
    </citation>
    <scope>NUCLEOTIDE SEQUENCE</scope>
    <source>
        <strain evidence="1">E1834</strain>
    </source>
</reference>
<organism evidence="1 2">
    <name type="scientific">Meloidogyne enterolobii</name>
    <name type="common">Root-knot nematode worm</name>
    <name type="synonym">Meloidogyne mayaguensis</name>
    <dbReference type="NCBI Taxonomy" id="390850"/>
    <lineage>
        <taxon>Eukaryota</taxon>
        <taxon>Metazoa</taxon>
        <taxon>Ecdysozoa</taxon>
        <taxon>Nematoda</taxon>
        <taxon>Chromadorea</taxon>
        <taxon>Rhabditida</taxon>
        <taxon>Tylenchina</taxon>
        <taxon>Tylenchomorpha</taxon>
        <taxon>Tylenchoidea</taxon>
        <taxon>Meloidogynidae</taxon>
        <taxon>Meloidogyninae</taxon>
        <taxon>Meloidogyne</taxon>
    </lineage>
</organism>
<dbReference type="EMBL" id="CAVMJV010000046">
    <property type="protein sequence ID" value="CAK5082387.1"/>
    <property type="molecule type" value="Genomic_DNA"/>
</dbReference>
<protein>
    <submittedName>
        <fullName evidence="1">Uncharacterized protein</fullName>
    </submittedName>
</protein>
<evidence type="ECO:0000313" key="2">
    <source>
        <dbReference type="Proteomes" id="UP001497535"/>
    </source>
</evidence>
<sequence>MIFIRSAFFFQSLALVSDRDASRVLLHAPPCLQVLLHASRYSSSSILLQTPPPFN</sequence>
<proteinExistence type="predicted"/>
<evidence type="ECO:0000313" key="1">
    <source>
        <dbReference type="EMBL" id="CAK5082387.1"/>
    </source>
</evidence>
<accession>A0ACB0ZVI5</accession>
<keyword evidence="2" id="KW-1185">Reference proteome</keyword>